<dbReference type="Pfam" id="PF02687">
    <property type="entry name" value="FtsX"/>
    <property type="match status" value="1"/>
</dbReference>
<dbReference type="InterPro" id="IPR003838">
    <property type="entry name" value="ABC3_permease_C"/>
</dbReference>
<feature type="domain" description="MacB-like periplasmic core" evidence="9">
    <location>
        <begin position="28"/>
        <end position="244"/>
    </location>
</feature>
<evidence type="ECO:0000256" key="2">
    <source>
        <dbReference type="ARBA" id="ARBA00005236"/>
    </source>
</evidence>
<keyword evidence="6 7" id="KW-0472">Membrane</keyword>
<evidence type="ECO:0000256" key="5">
    <source>
        <dbReference type="ARBA" id="ARBA00022989"/>
    </source>
</evidence>
<comment type="similarity">
    <text evidence="2">Belongs to the ABC-4 integral membrane protein family. LolC/E subfamily.</text>
</comment>
<gene>
    <name evidence="10" type="ORF">H4K34_00645</name>
</gene>
<dbReference type="PANTHER" id="PTHR30489:SF0">
    <property type="entry name" value="LIPOPROTEIN-RELEASING SYSTEM TRANSMEMBRANE PROTEIN LOLE"/>
    <property type="match status" value="1"/>
</dbReference>
<dbReference type="GO" id="GO:0044874">
    <property type="term" value="P:lipoprotein localization to outer membrane"/>
    <property type="evidence" value="ECO:0007669"/>
    <property type="project" value="TreeGrafter"/>
</dbReference>
<evidence type="ECO:0000256" key="4">
    <source>
        <dbReference type="ARBA" id="ARBA00022692"/>
    </source>
</evidence>
<evidence type="ECO:0000259" key="9">
    <source>
        <dbReference type="Pfam" id="PF12704"/>
    </source>
</evidence>
<feature type="domain" description="ABC3 transporter permease C-terminal" evidence="8">
    <location>
        <begin position="277"/>
        <end position="401"/>
    </location>
</feature>
<evidence type="ECO:0000256" key="7">
    <source>
        <dbReference type="SAM" id="Phobius"/>
    </source>
</evidence>
<keyword evidence="5 7" id="KW-1133">Transmembrane helix</keyword>
<dbReference type="Proteomes" id="UP000516305">
    <property type="component" value="Chromosome"/>
</dbReference>
<feature type="transmembrane region" description="Helical" evidence="7">
    <location>
        <begin position="275"/>
        <end position="299"/>
    </location>
</feature>
<dbReference type="InterPro" id="IPR051447">
    <property type="entry name" value="Lipoprotein-release_system"/>
</dbReference>
<dbReference type="EMBL" id="CP060139">
    <property type="protein sequence ID" value="QNR24378.1"/>
    <property type="molecule type" value="Genomic_DNA"/>
</dbReference>
<feature type="transmembrane region" description="Helical" evidence="7">
    <location>
        <begin position="21"/>
        <end position="44"/>
    </location>
</feature>
<proteinExistence type="inferred from homology"/>
<evidence type="ECO:0000256" key="1">
    <source>
        <dbReference type="ARBA" id="ARBA00004651"/>
    </source>
</evidence>
<reference evidence="10 11" key="1">
    <citation type="submission" date="2020-08" db="EMBL/GenBank/DDBJ databases">
        <title>Croceimicrobium hydrocarbonivorans gen. nov., sp. nov., a novel marine bacterium isolated from a bacterial consortium that degrades polyethylene terephthalate.</title>
        <authorList>
            <person name="Liu R."/>
        </authorList>
    </citation>
    <scope>NUCLEOTIDE SEQUENCE [LARGE SCALE GENOMIC DNA]</scope>
    <source>
        <strain evidence="10 11">A20-9</strain>
    </source>
</reference>
<evidence type="ECO:0000259" key="8">
    <source>
        <dbReference type="Pfam" id="PF02687"/>
    </source>
</evidence>
<name>A0A7H0VF80_9FLAO</name>
<evidence type="ECO:0000256" key="3">
    <source>
        <dbReference type="ARBA" id="ARBA00022475"/>
    </source>
</evidence>
<dbReference type="AlphaFoldDB" id="A0A7H0VF80"/>
<keyword evidence="4 7" id="KW-0812">Transmembrane</keyword>
<evidence type="ECO:0000313" key="10">
    <source>
        <dbReference type="EMBL" id="QNR24378.1"/>
    </source>
</evidence>
<sequence length="409" mass="46227">MSFEFFIARRILKNRSATRKVAKPVLNITVWAIALGLIIMILAISTGNGLRKAIKDKVTGFGGDIQILNYRPNPGYEQVPIVLDAALIDSLKHDPRIKKLQAYGQNAGILKADDLFEGAVLKGVGENYDLHFIQDYITEGHIPKFKDGTFDDSILISANLAQKLKLDLFSDCEMYFLRPNKAPLRRKFTVAGIFRTDFDKLDQSFLVGDLDHVQRLAKWDPHEVGAYEIHLQNIDDPQAFLAELRLKLPFEYDAMDARSLNLQLFQWLDLFDLNIMLILGIIIIVATINMSIALLILIMERTTMIGLLKAMGSKNQSIQSIFIINAAYLMGKGLFWGNLIGISLAWLQDRYGFIKLDPSTYYVSVVSIDLNPWHLIGINLITLAICLICLLIPAYLISRIRPNKAIRFD</sequence>
<feature type="transmembrane region" description="Helical" evidence="7">
    <location>
        <begin position="373"/>
        <end position="397"/>
    </location>
</feature>
<dbReference type="Pfam" id="PF12704">
    <property type="entry name" value="MacB_PCD"/>
    <property type="match status" value="1"/>
</dbReference>
<keyword evidence="3" id="KW-1003">Cell membrane</keyword>
<dbReference type="GO" id="GO:0098797">
    <property type="term" value="C:plasma membrane protein complex"/>
    <property type="evidence" value="ECO:0007669"/>
    <property type="project" value="TreeGrafter"/>
</dbReference>
<dbReference type="RefSeq" id="WP_210758905.1">
    <property type="nucleotide sequence ID" value="NZ_CP060139.1"/>
</dbReference>
<evidence type="ECO:0000256" key="6">
    <source>
        <dbReference type="ARBA" id="ARBA00023136"/>
    </source>
</evidence>
<dbReference type="PANTHER" id="PTHR30489">
    <property type="entry name" value="LIPOPROTEIN-RELEASING SYSTEM TRANSMEMBRANE PROTEIN LOLE"/>
    <property type="match status" value="1"/>
</dbReference>
<comment type="subcellular location">
    <subcellularLocation>
        <location evidence="1">Cell membrane</location>
        <topology evidence="1">Multi-pass membrane protein</topology>
    </subcellularLocation>
</comment>
<keyword evidence="11" id="KW-1185">Reference proteome</keyword>
<feature type="transmembrane region" description="Helical" evidence="7">
    <location>
        <begin position="320"/>
        <end position="347"/>
    </location>
</feature>
<organism evidence="10 11">
    <name type="scientific">Croceimicrobium hydrocarbonivorans</name>
    <dbReference type="NCBI Taxonomy" id="2761580"/>
    <lineage>
        <taxon>Bacteria</taxon>
        <taxon>Pseudomonadati</taxon>
        <taxon>Bacteroidota</taxon>
        <taxon>Flavobacteriia</taxon>
        <taxon>Flavobacteriales</taxon>
        <taxon>Owenweeksiaceae</taxon>
        <taxon>Croceimicrobium</taxon>
    </lineage>
</organism>
<protein>
    <submittedName>
        <fullName evidence="10">ABC transporter permease</fullName>
    </submittedName>
</protein>
<dbReference type="KEGG" id="chyd:H4K34_00645"/>
<accession>A0A7H0VF80</accession>
<evidence type="ECO:0000313" key="11">
    <source>
        <dbReference type="Proteomes" id="UP000516305"/>
    </source>
</evidence>
<dbReference type="InterPro" id="IPR025857">
    <property type="entry name" value="MacB_PCD"/>
</dbReference>